<feature type="region of interest" description="Disordered" evidence="1">
    <location>
        <begin position="17"/>
        <end position="145"/>
    </location>
</feature>
<gene>
    <name evidence="2" type="ORF">EUGRSUZ_D02243</name>
</gene>
<dbReference type="AlphaFoldDB" id="A0A059CHT6"/>
<reference evidence="2" key="1">
    <citation type="submission" date="2013-07" db="EMBL/GenBank/DDBJ databases">
        <title>The genome of Eucalyptus grandis.</title>
        <authorList>
            <person name="Schmutz J."/>
            <person name="Hayes R."/>
            <person name="Myburg A."/>
            <person name="Tuskan G."/>
            <person name="Grattapaglia D."/>
            <person name="Rokhsar D.S."/>
        </authorList>
    </citation>
    <scope>NUCLEOTIDE SEQUENCE</scope>
    <source>
        <tissue evidence="2">Leaf extractions</tissue>
    </source>
</reference>
<name>A0A059CHT6_EUCGR</name>
<dbReference type="Gramene" id="KCW78008">
    <property type="protein sequence ID" value="KCW78008"/>
    <property type="gene ID" value="EUGRSUZ_D02243"/>
</dbReference>
<feature type="compositionally biased region" description="Basic and acidic residues" evidence="1">
    <location>
        <begin position="59"/>
        <end position="76"/>
    </location>
</feature>
<organism evidence="2">
    <name type="scientific">Eucalyptus grandis</name>
    <name type="common">Flooded gum</name>
    <dbReference type="NCBI Taxonomy" id="71139"/>
    <lineage>
        <taxon>Eukaryota</taxon>
        <taxon>Viridiplantae</taxon>
        <taxon>Streptophyta</taxon>
        <taxon>Embryophyta</taxon>
        <taxon>Tracheophyta</taxon>
        <taxon>Spermatophyta</taxon>
        <taxon>Magnoliopsida</taxon>
        <taxon>eudicotyledons</taxon>
        <taxon>Gunneridae</taxon>
        <taxon>Pentapetalae</taxon>
        <taxon>rosids</taxon>
        <taxon>malvids</taxon>
        <taxon>Myrtales</taxon>
        <taxon>Myrtaceae</taxon>
        <taxon>Myrtoideae</taxon>
        <taxon>Eucalypteae</taxon>
        <taxon>Eucalyptus</taxon>
    </lineage>
</organism>
<accession>A0A059CHT6</accession>
<proteinExistence type="predicted"/>
<sequence length="145" mass="16502">MRENLIHSAGEKFNRIKETTKNSSFFSLPIPQHAKSHKIEKPKDGDRPRPTFKNPIKQRASERRSERERERERENGNSKTGQNHHRFGARGGTNPNRNSASDAPTEQSKRVQKPTRTDREKEGAPEFPPSVADAPDPHRGLPPKP</sequence>
<feature type="compositionally biased region" description="Basic and acidic residues" evidence="1">
    <location>
        <begin position="37"/>
        <end position="49"/>
    </location>
</feature>
<protein>
    <submittedName>
        <fullName evidence="2">Uncharacterized protein</fullName>
    </submittedName>
</protein>
<evidence type="ECO:0000256" key="1">
    <source>
        <dbReference type="SAM" id="MobiDB-lite"/>
    </source>
</evidence>
<dbReference type="EMBL" id="KK198756">
    <property type="protein sequence ID" value="KCW78008.1"/>
    <property type="molecule type" value="Genomic_DNA"/>
</dbReference>
<dbReference type="InParanoid" id="A0A059CHT6"/>
<feature type="compositionally biased region" description="Basic and acidic residues" evidence="1">
    <location>
        <begin position="115"/>
        <end position="124"/>
    </location>
</feature>
<feature type="compositionally biased region" description="Polar residues" evidence="1">
    <location>
        <begin position="93"/>
        <end position="106"/>
    </location>
</feature>
<evidence type="ECO:0000313" key="2">
    <source>
        <dbReference type="EMBL" id="KCW78008.1"/>
    </source>
</evidence>